<dbReference type="Pfam" id="PF00672">
    <property type="entry name" value="HAMP"/>
    <property type="match status" value="1"/>
</dbReference>
<proteinExistence type="predicted"/>
<reference evidence="18" key="1">
    <citation type="submission" date="2016-11" db="EMBL/GenBank/DDBJ databases">
        <authorList>
            <person name="Varghese N."/>
            <person name="Submissions S."/>
        </authorList>
    </citation>
    <scope>NUCLEOTIDE SEQUENCE [LARGE SCALE GENOMIC DNA]</scope>
    <source>
        <strain evidence="18">DSM 13643</strain>
    </source>
</reference>
<comment type="catalytic activity">
    <reaction evidence="1">
        <text>ATP + protein L-histidine = ADP + protein N-phospho-L-histidine.</text>
        <dbReference type="EC" id="2.7.13.3"/>
    </reaction>
</comment>
<name>A0A1M5TKR9_9FIRM</name>
<evidence type="ECO:0000256" key="4">
    <source>
        <dbReference type="ARBA" id="ARBA00022475"/>
    </source>
</evidence>
<dbReference type="Pfam" id="PF02518">
    <property type="entry name" value="HATPase_c"/>
    <property type="match status" value="1"/>
</dbReference>
<evidence type="ECO:0000259" key="16">
    <source>
        <dbReference type="PROSITE" id="PS50885"/>
    </source>
</evidence>
<dbReference type="InterPro" id="IPR003594">
    <property type="entry name" value="HATPase_dom"/>
</dbReference>
<dbReference type="InterPro" id="IPR036097">
    <property type="entry name" value="HisK_dim/P_sf"/>
</dbReference>
<evidence type="ECO:0000256" key="14">
    <source>
        <dbReference type="SAM" id="Phobius"/>
    </source>
</evidence>
<keyword evidence="6" id="KW-0808">Transferase</keyword>
<sequence length="480" mass="54956">MSVLKGIKRRWVVNYILIILLVMVVLEGLFMFFVRKYYYDSIKQSLTNRAIVVAGFYNKYINVSMFDFKKDIEKIIEEYTFNDYAEIQAVDLDGNIIQNSSGFERKEKVVTSDFYRALRGFTGCWIGRDVNTDEKIMAVSTPLLDSEGKIVGVLRYVTSIEKADSIIKKWFLMSLAVMMIVLILMLILSIIFTRTIINPIKEITKASKDIAKGNLSIKIDKLYNDEIGELADTINFMASELSKVQRMKNEFISSISHELRTPLTSIKGWSETILTGDLDNKEETKLGLEIIIKETERLTKMVEELLDFSRFESGRIYLNYDVIDIKKELDEVILIFEGKAKKKEIELNYSYSSESILINGDKNRLRQVFINILDNAIKFTDRGKKIFVDIYEDENNVYIDFRDEGIGISEKDINKVKEKFYKGSSKKSGSGLGLAISNEIIKLHGGALNIESQEGVGTLVKLILPKDICLDDSMRKSNKI</sequence>
<feature type="domain" description="HAMP" evidence="16">
    <location>
        <begin position="194"/>
        <end position="246"/>
    </location>
</feature>
<dbReference type="CDD" id="cd06225">
    <property type="entry name" value="HAMP"/>
    <property type="match status" value="1"/>
</dbReference>
<gene>
    <name evidence="17" type="ORF">SAMN02745135_01042</name>
</gene>
<protein>
    <recommendedName>
        <fullName evidence="3">histidine kinase</fullName>
        <ecNumber evidence="3">2.7.13.3</ecNumber>
    </recommendedName>
</protein>
<dbReference type="FunFam" id="3.30.565.10:FF:000006">
    <property type="entry name" value="Sensor histidine kinase WalK"/>
    <property type="match status" value="1"/>
</dbReference>
<dbReference type="Gene3D" id="6.10.340.10">
    <property type="match status" value="1"/>
</dbReference>
<keyword evidence="18" id="KW-1185">Reference proteome</keyword>
<dbReference type="FunFam" id="1.10.287.130:FF:000001">
    <property type="entry name" value="Two-component sensor histidine kinase"/>
    <property type="match status" value="1"/>
</dbReference>
<keyword evidence="7 14" id="KW-0812">Transmembrane</keyword>
<dbReference type="GO" id="GO:0000155">
    <property type="term" value="F:phosphorelay sensor kinase activity"/>
    <property type="evidence" value="ECO:0007669"/>
    <property type="project" value="InterPro"/>
</dbReference>
<dbReference type="PANTHER" id="PTHR45528:SF1">
    <property type="entry name" value="SENSOR HISTIDINE KINASE CPXA"/>
    <property type="match status" value="1"/>
</dbReference>
<evidence type="ECO:0000256" key="8">
    <source>
        <dbReference type="ARBA" id="ARBA00022741"/>
    </source>
</evidence>
<evidence type="ECO:0000256" key="2">
    <source>
        <dbReference type="ARBA" id="ARBA00004651"/>
    </source>
</evidence>
<keyword evidence="13 14" id="KW-0472">Membrane</keyword>
<keyword evidence="10" id="KW-0067">ATP-binding</keyword>
<dbReference type="SMART" id="SM00387">
    <property type="entry name" value="HATPase_c"/>
    <property type="match status" value="1"/>
</dbReference>
<evidence type="ECO:0000256" key="10">
    <source>
        <dbReference type="ARBA" id="ARBA00022840"/>
    </source>
</evidence>
<dbReference type="InterPro" id="IPR003660">
    <property type="entry name" value="HAMP_dom"/>
</dbReference>
<dbReference type="InterPro" id="IPR005467">
    <property type="entry name" value="His_kinase_dom"/>
</dbReference>
<dbReference type="PANTHER" id="PTHR45528">
    <property type="entry name" value="SENSOR HISTIDINE KINASE CPXA"/>
    <property type="match status" value="1"/>
</dbReference>
<evidence type="ECO:0000256" key="3">
    <source>
        <dbReference type="ARBA" id="ARBA00012438"/>
    </source>
</evidence>
<dbReference type="InterPro" id="IPR050398">
    <property type="entry name" value="HssS/ArlS-like"/>
</dbReference>
<dbReference type="CDD" id="cd00075">
    <property type="entry name" value="HATPase"/>
    <property type="match status" value="1"/>
</dbReference>
<dbReference type="Proteomes" id="UP000183967">
    <property type="component" value="Unassembled WGS sequence"/>
</dbReference>
<accession>A0A1M5TKR9</accession>
<feature type="domain" description="Histidine kinase" evidence="15">
    <location>
        <begin position="254"/>
        <end position="468"/>
    </location>
</feature>
<dbReference type="GO" id="GO:0005524">
    <property type="term" value="F:ATP binding"/>
    <property type="evidence" value="ECO:0007669"/>
    <property type="project" value="UniProtKB-KW"/>
</dbReference>
<dbReference type="SUPFAM" id="SSF158472">
    <property type="entry name" value="HAMP domain-like"/>
    <property type="match status" value="1"/>
</dbReference>
<dbReference type="InterPro" id="IPR036890">
    <property type="entry name" value="HATPase_C_sf"/>
</dbReference>
<evidence type="ECO:0000256" key="6">
    <source>
        <dbReference type="ARBA" id="ARBA00022679"/>
    </source>
</evidence>
<evidence type="ECO:0000256" key="9">
    <source>
        <dbReference type="ARBA" id="ARBA00022777"/>
    </source>
</evidence>
<dbReference type="PROSITE" id="PS50885">
    <property type="entry name" value="HAMP"/>
    <property type="match status" value="1"/>
</dbReference>
<dbReference type="SUPFAM" id="SSF47384">
    <property type="entry name" value="Homodimeric domain of signal transducing histidine kinase"/>
    <property type="match status" value="1"/>
</dbReference>
<dbReference type="SMART" id="SM00304">
    <property type="entry name" value="HAMP"/>
    <property type="match status" value="1"/>
</dbReference>
<dbReference type="InterPro" id="IPR004358">
    <property type="entry name" value="Sig_transdc_His_kin-like_C"/>
</dbReference>
<keyword evidence="8" id="KW-0547">Nucleotide-binding</keyword>
<comment type="subcellular location">
    <subcellularLocation>
        <location evidence="2">Cell membrane</location>
        <topology evidence="2">Multi-pass membrane protein</topology>
    </subcellularLocation>
</comment>
<dbReference type="Pfam" id="PF00512">
    <property type="entry name" value="HisKA"/>
    <property type="match status" value="1"/>
</dbReference>
<evidence type="ECO:0000313" key="18">
    <source>
        <dbReference type="Proteomes" id="UP000183967"/>
    </source>
</evidence>
<evidence type="ECO:0000256" key="13">
    <source>
        <dbReference type="ARBA" id="ARBA00023136"/>
    </source>
</evidence>
<evidence type="ECO:0000256" key="1">
    <source>
        <dbReference type="ARBA" id="ARBA00000085"/>
    </source>
</evidence>
<evidence type="ECO:0000259" key="15">
    <source>
        <dbReference type="PROSITE" id="PS50109"/>
    </source>
</evidence>
<evidence type="ECO:0000313" key="17">
    <source>
        <dbReference type="EMBL" id="SHH51279.1"/>
    </source>
</evidence>
<dbReference type="SUPFAM" id="SSF103190">
    <property type="entry name" value="Sensory domain-like"/>
    <property type="match status" value="1"/>
</dbReference>
<keyword evidence="11 14" id="KW-1133">Transmembrane helix</keyword>
<dbReference type="EMBL" id="FQXO01000022">
    <property type="protein sequence ID" value="SHH51279.1"/>
    <property type="molecule type" value="Genomic_DNA"/>
</dbReference>
<dbReference type="EC" id="2.7.13.3" evidence="3"/>
<keyword evidence="12" id="KW-0902">Two-component regulatory system</keyword>
<dbReference type="PROSITE" id="PS50109">
    <property type="entry name" value="HIS_KIN"/>
    <property type="match status" value="1"/>
</dbReference>
<dbReference type="Gene3D" id="3.30.450.20">
    <property type="entry name" value="PAS domain"/>
    <property type="match status" value="1"/>
</dbReference>
<dbReference type="AlphaFoldDB" id="A0A1M5TKR9"/>
<evidence type="ECO:0000256" key="5">
    <source>
        <dbReference type="ARBA" id="ARBA00022553"/>
    </source>
</evidence>
<dbReference type="SUPFAM" id="SSF55874">
    <property type="entry name" value="ATPase domain of HSP90 chaperone/DNA topoisomerase II/histidine kinase"/>
    <property type="match status" value="1"/>
</dbReference>
<evidence type="ECO:0000256" key="12">
    <source>
        <dbReference type="ARBA" id="ARBA00023012"/>
    </source>
</evidence>
<keyword evidence="4" id="KW-1003">Cell membrane</keyword>
<keyword evidence="5" id="KW-0597">Phosphoprotein</keyword>
<feature type="transmembrane region" description="Helical" evidence="14">
    <location>
        <begin position="12"/>
        <end position="34"/>
    </location>
</feature>
<evidence type="ECO:0000256" key="7">
    <source>
        <dbReference type="ARBA" id="ARBA00022692"/>
    </source>
</evidence>
<dbReference type="PRINTS" id="PR00344">
    <property type="entry name" value="BCTRLSENSOR"/>
</dbReference>
<dbReference type="Gene3D" id="1.10.287.130">
    <property type="match status" value="1"/>
</dbReference>
<evidence type="ECO:0000256" key="11">
    <source>
        <dbReference type="ARBA" id="ARBA00022989"/>
    </source>
</evidence>
<dbReference type="SMART" id="SM00388">
    <property type="entry name" value="HisKA"/>
    <property type="match status" value="1"/>
</dbReference>
<dbReference type="InterPro" id="IPR003661">
    <property type="entry name" value="HisK_dim/P_dom"/>
</dbReference>
<keyword evidence="9 17" id="KW-0418">Kinase</keyword>
<organism evidence="17 18">
    <name type="scientific">Caloranaerobacter azorensis DSM 13643</name>
    <dbReference type="NCBI Taxonomy" id="1121264"/>
    <lineage>
        <taxon>Bacteria</taxon>
        <taxon>Bacillati</taxon>
        <taxon>Bacillota</taxon>
        <taxon>Tissierellia</taxon>
        <taxon>Tissierellales</taxon>
        <taxon>Thermohalobacteraceae</taxon>
        <taxon>Caloranaerobacter</taxon>
    </lineage>
</organism>
<dbReference type="InterPro" id="IPR029151">
    <property type="entry name" value="Sensor-like_sf"/>
</dbReference>
<dbReference type="GO" id="GO:0005886">
    <property type="term" value="C:plasma membrane"/>
    <property type="evidence" value="ECO:0007669"/>
    <property type="project" value="UniProtKB-SubCell"/>
</dbReference>
<feature type="transmembrane region" description="Helical" evidence="14">
    <location>
        <begin position="170"/>
        <end position="192"/>
    </location>
</feature>
<dbReference type="CDD" id="cd00082">
    <property type="entry name" value="HisKA"/>
    <property type="match status" value="1"/>
</dbReference>
<dbReference type="Gene3D" id="3.30.565.10">
    <property type="entry name" value="Histidine kinase-like ATPase, C-terminal domain"/>
    <property type="match status" value="1"/>
</dbReference>